<reference evidence="1 2" key="1">
    <citation type="submission" date="2015-04" db="EMBL/GenBank/DDBJ databases">
        <authorList>
            <person name="Syromyatnikov M.Y."/>
            <person name="Popov V.N."/>
        </authorList>
    </citation>
    <scope>NUCLEOTIDE SEQUENCE [LARGE SCALE GENOMIC DNA]</scope>
</reference>
<dbReference type="EMBL" id="CVRI01000006">
    <property type="protein sequence ID" value="CRK87891.1"/>
    <property type="molecule type" value="Genomic_DNA"/>
</dbReference>
<evidence type="ECO:0000313" key="2">
    <source>
        <dbReference type="Proteomes" id="UP000183832"/>
    </source>
</evidence>
<name>A0A1J1HIZ7_9DIPT</name>
<sequence>MKTSPSSRLIKITASIIDIRLDYSVFYQSKTFYFYYYLTGAVGGQVCESLRSDGISEHEDTEPNNLIRTENDLRVHRKKNLSNLSS</sequence>
<accession>A0A1J1HIZ7</accession>
<proteinExistence type="predicted"/>
<organism evidence="1 2">
    <name type="scientific">Clunio marinus</name>
    <dbReference type="NCBI Taxonomy" id="568069"/>
    <lineage>
        <taxon>Eukaryota</taxon>
        <taxon>Metazoa</taxon>
        <taxon>Ecdysozoa</taxon>
        <taxon>Arthropoda</taxon>
        <taxon>Hexapoda</taxon>
        <taxon>Insecta</taxon>
        <taxon>Pterygota</taxon>
        <taxon>Neoptera</taxon>
        <taxon>Endopterygota</taxon>
        <taxon>Diptera</taxon>
        <taxon>Nematocera</taxon>
        <taxon>Chironomoidea</taxon>
        <taxon>Chironomidae</taxon>
        <taxon>Clunio</taxon>
    </lineage>
</organism>
<dbReference type="Proteomes" id="UP000183832">
    <property type="component" value="Unassembled WGS sequence"/>
</dbReference>
<protein>
    <submittedName>
        <fullName evidence="1">CLUMA_CG001678, isoform A</fullName>
    </submittedName>
</protein>
<evidence type="ECO:0000313" key="1">
    <source>
        <dbReference type="EMBL" id="CRK87891.1"/>
    </source>
</evidence>
<gene>
    <name evidence="1" type="ORF">CLUMA_CG001678</name>
</gene>
<keyword evidence="2" id="KW-1185">Reference proteome</keyword>
<dbReference type="AlphaFoldDB" id="A0A1J1HIZ7"/>